<feature type="domain" description="Guanylate kinase-like" evidence="13">
    <location>
        <begin position="37"/>
        <end position="183"/>
    </location>
</feature>
<comment type="subcellular location">
    <subcellularLocation>
        <location evidence="2">Cytoplasm</location>
    </subcellularLocation>
</comment>
<dbReference type="InterPro" id="IPR017665">
    <property type="entry name" value="Guanylate_kinase"/>
</dbReference>
<dbReference type="InterPro" id="IPR027417">
    <property type="entry name" value="P-loop_NTPase"/>
</dbReference>
<reference evidence="14" key="1">
    <citation type="journal article" date="2014" name="Front. Microbiol.">
        <title>High frequency of phylogenetically diverse reductive dehalogenase-homologous genes in deep subseafloor sedimentary metagenomes.</title>
        <authorList>
            <person name="Kawai M."/>
            <person name="Futagami T."/>
            <person name="Toyoda A."/>
            <person name="Takaki Y."/>
            <person name="Nishi S."/>
            <person name="Hori S."/>
            <person name="Arai W."/>
            <person name="Tsubouchi T."/>
            <person name="Morono Y."/>
            <person name="Uchiyama I."/>
            <person name="Ito T."/>
            <person name="Fujiyama A."/>
            <person name="Inagaki F."/>
            <person name="Takami H."/>
        </authorList>
    </citation>
    <scope>NUCLEOTIDE SEQUENCE</scope>
    <source>
        <strain evidence="14">Expedition CK06-06</strain>
    </source>
</reference>
<dbReference type="CDD" id="cd00071">
    <property type="entry name" value="GMPK"/>
    <property type="match status" value="1"/>
</dbReference>
<evidence type="ECO:0000256" key="10">
    <source>
        <dbReference type="ARBA" id="ARBA00022840"/>
    </source>
</evidence>
<proteinExistence type="inferred from homology"/>
<gene>
    <name evidence="14" type="ORF">S03H2_44179</name>
</gene>
<dbReference type="SMART" id="SM00072">
    <property type="entry name" value="GuKc"/>
    <property type="match status" value="1"/>
</dbReference>
<evidence type="ECO:0000256" key="12">
    <source>
        <dbReference type="ARBA" id="ARBA00048594"/>
    </source>
</evidence>
<dbReference type="PROSITE" id="PS50052">
    <property type="entry name" value="GUANYLATE_KINASE_2"/>
    <property type="match status" value="1"/>
</dbReference>
<sequence length="196" mass="22216">AKTTQPFGVKTIVSLNPIMVDGTGMCGCCRVSVGGVTTRPQRGKEKNNVDYHFISKERFQEMIERKEFLEWANVYGNWYGVPKEPVKQALDKGQDIIVKVDIQGAATIKKILPQAVFIFLVPPSMEELVLRLKQRHTESPFDLALRTKTAEEEIKQLPLFDYIVVNKRDEIDLAVSDIKAIITAEKCRVTPREIVL</sequence>
<dbReference type="NCBIfam" id="TIGR03263">
    <property type="entry name" value="guanyl_kin"/>
    <property type="match status" value="1"/>
</dbReference>
<dbReference type="PANTHER" id="PTHR23117">
    <property type="entry name" value="GUANYLATE KINASE-RELATED"/>
    <property type="match status" value="1"/>
</dbReference>
<evidence type="ECO:0000313" key="14">
    <source>
        <dbReference type="EMBL" id="GAH75473.1"/>
    </source>
</evidence>
<dbReference type="PANTHER" id="PTHR23117:SF13">
    <property type="entry name" value="GUANYLATE KINASE"/>
    <property type="match status" value="1"/>
</dbReference>
<evidence type="ECO:0000256" key="3">
    <source>
        <dbReference type="ARBA" id="ARBA00005790"/>
    </source>
</evidence>
<evidence type="ECO:0000256" key="7">
    <source>
        <dbReference type="ARBA" id="ARBA00022679"/>
    </source>
</evidence>
<keyword evidence="8" id="KW-0547">Nucleotide-binding</keyword>
<keyword evidence="7" id="KW-0808">Transferase</keyword>
<evidence type="ECO:0000256" key="8">
    <source>
        <dbReference type="ARBA" id="ARBA00022741"/>
    </source>
</evidence>
<dbReference type="SUPFAM" id="SSF52540">
    <property type="entry name" value="P-loop containing nucleoside triphosphate hydrolases"/>
    <property type="match status" value="1"/>
</dbReference>
<keyword evidence="6" id="KW-0963">Cytoplasm</keyword>
<dbReference type="AlphaFoldDB" id="X1K078"/>
<feature type="non-terminal residue" evidence="14">
    <location>
        <position position="1"/>
    </location>
</feature>
<evidence type="ECO:0000256" key="1">
    <source>
        <dbReference type="ARBA" id="ARBA00003531"/>
    </source>
</evidence>
<dbReference type="InterPro" id="IPR008145">
    <property type="entry name" value="GK/Ca_channel_bsu"/>
</dbReference>
<accession>X1K078</accession>
<dbReference type="EC" id="2.7.4.8" evidence="4"/>
<dbReference type="InterPro" id="IPR008144">
    <property type="entry name" value="Guanylate_kin-like_dom"/>
</dbReference>
<comment type="catalytic activity">
    <reaction evidence="12">
        <text>GMP + ATP = GDP + ADP</text>
        <dbReference type="Rhea" id="RHEA:20780"/>
        <dbReference type="ChEBI" id="CHEBI:30616"/>
        <dbReference type="ChEBI" id="CHEBI:58115"/>
        <dbReference type="ChEBI" id="CHEBI:58189"/>
        <dbReference type="ChEBI" id="CHEBI:456216"/>
        <dbReference type="EC" id="2.7.4.8"/>
    </reaction>
</comment>
<evidence type="ECO:0000256" key="9">
    <source>
        <dbReference type="ARBA" id="ARBA00022777"/>
    </source>
</evidence>
<dbReference type="Gene3D" id="3.40.50.300">
    <property type="entry name" value="P-loop containing nucleotide triphosphate hydrolases"/>
    <property type="match status" value="1"/>
</dbReference>
<dbReference type="GO" id="GO:0005524">
    <property type="term" value="F:ATP binding"/>
    <property type="evidence" value="ECO:0007669"/>
    <property type="project" value="UniProtKB-KW"/>
</dbReference>
<comment type="similarity">
    <text evidence="3">Belongs to the guanylate kinase family.</text>
</comment>
<evidence type="ECO:0000256" key="5">
    <source>
        <dbReference type="ARBA" id="ARBA00016296"/>
    </source>
</evidence>
<comment type="caution">
    <text evidence="14">The sequence shown here is derived from an EMBL/GenBank/DDBJ whole genome shotgun (WGS) entry which is preliminary data.</text>
</comment>
<keyword evidence="10" id="KW-0067">ATP-binding</keyword>
<evidence type="ECO:0000259" key="13">
    <source>
        <dbReference type="PROSITE" id="PS50052"/>
    </source>
</evidence>
<dbReference type="GO" id="GO:0004385">
    <property type="term" value="F:GMP kinase activity"/>
    <property type="evidence" value="ECO:0007669"/>
    <property type="project" value="UniProtKB-EC"/>
</dbReference>
<organism evidence="14">
    <name type="scientific">marine sediment metagenome</name>
    <dbReference type="NCBI Taxonomy" id="412755"/>
    <lineage>
        <taxon>unclassified sequences</taxon>
        <taxon>metagenomes</taxon>
        <taxon>ecological metagenomes</taxon>
    </lineage>
</organism>
<keyword evidence="9" id="KW-0418">Kinase</keyword>
<dbReference type="Pfam" id="PF00625">
    <property type="entry name" value="Guanylate_kin"/>
    <property type="match status" value="1"/>
</dbReference>
<dbReference type="EMBL" id="BARU01027608">
    <property type="protein sequence ID" value="GAH75473.1"/>
    <property type="molecule type" value="Genomic_DNA"/>
</dbReference>
<evidence type="ECO:0000256" key="11">
    <source>
        <dbReference type="ARBA" id="ARBA00030128"/>
    </source>
</evidence>
<protein>
    <recommendedName>
        <fullName evidence="5">Guanylate kinase</fullName>
        <ecNumber evidence="4">2.7.4.8</ecNumber>
    </recommendedName>
    <alternativeName>
        <fullName evidence="11">GMP kinase</fullName>
    </alternativeName>
</protein>
<evidence type="ECO:0000256" key="4">
    <source>
        <dbReference type="ARBA" id="ARBA00012961"/>
    </source>
</evidence>
<dbReference type="Gene3D" id="3.30.63.10">
    <property type="entry name" value="Guanylate Kinase phosphate binding domain"/>
    <property type="match status" value="1"/>
</dbReference>
<dbReference type="GO" id="GO:0005829">
    <property type="term" value="C:cytosol"/>
    <property type="evidence" value="ECO:0007669"/>
    <property type="project" value="TreeGrafter"/>
</dbReference>
<evidence type="ECO:0000256" key="6">
    <source>
        <dbReference type="ARBA" id="ARBA00022490"/>
    </source>
</evidence>
<dbReference type="FunFam" id="3.30.63.10:FF:000005">
    <property type="entry name" value="Guanylate kinase"/>
    <property type="match status" value="1"/>
</dbReference>
<evidence type="ECO:0000256" key="2">
    <source>
        <dbReference type="ARBA" id="ARBA00004496"/>
    </source>
</evidence>
<name>X1K078_9ZZZZ</name>
<comment type="function">
    <text evidence="1">Essential for recycling GMP and indirectly, cGMP.</text>
</comment>